<organism evidence="1 2">
    <name type="scientific">Gordonia tangerina</name>
    <dbReference type="NCBI Taxonomy" id="2911060"/>
    <lineage>
        <taxon>Bacteria</taxon>
        <taxon>Bacillati</taxon>
        <taxon>Actinomycetota</taxon>
        <taxon>Actinomycetes</taxon>
        <taxon>Mycobacteriales</taxon>
        <taxon>Gordoniaceae</taxon>
        <taxon>Gordonia</taxon>
    </lineage>
</organism>
<gene>
    <name evidence="1" type="ORF">L1892_16325</name>
</gene>
<dbReference type="EMBL" id="JAKGCU010000016">
    <property type="protein sequence ID" value="MCF3939944.1"/>
    <property type="molecule type" value="Genomic_DNA"/>
</dbReference>
<evidence type="ECO:0000313" key="1">
    <source>
        <dbReference type="EMBL" id="MCF3939944.1"/>
    </source>
</evidence>
<proteinExistence type="predicted"/>
<evidence type="ECO:0000313" key="2">
    <source>
        <dbReference type="Proteomes" id="UP001108089"/>
    </source>
</evidence>
<evidence type="ECO:0008006" key="3">
    <source>
        <dbReference type="Google" id="ProtNLM"/>
    </source>
</evidence>
<protein>
    <recommendedName>
        <fullName evidence="3">HNH endonuclease</fullName>
    </recommendedName>
</protein>
<dbReference type="Proteomes" id="UP001108089">
    <property type="component" value="Unassembled WGS sequence"/>
</dbReference>
<comment type="caution">
    <text evidence="1">The sequence shown here is derived from an EMBL/GenBank/DDBJ whole genome shotgun (WGS) entry which is preliminary data.</text>
</comment>
<name>A0ABS9DNU8_9ACTN</name>
<keyword evidence="2" id="KW-1185">Reference proteome</keyword>
<accession>A0ABS9DNU8</accession>
<reference evidence="1" key="1">
    <citation type="submission" date="2022-01" db="EMBL/GenBank/DDBJ databases">
        <title>Gordonia xiamenensis sp. nov., isolated from surface seawater in Xiamen.</title>
        <authorList>
            <person name="He Y.F."/>
        </authorList>
    </citation>
    <scope>NUCLEOTIDE SEQUENCE</scope>
    <source>
        <strain evidence="1">GW1C4-4</strain>
    </source>
</reference>
<dbReference type="RefSeq" id="WP_235724670.1">
    <property type="nucleotide sequence ID" value="NZ_JAKGCU010000016.1"/>
</dbReference>
<sequence>MTGFPKDVQDIILARSSGMCEVMLPCCTYQAVEIQHRRARGAGGTKRPETSYASNGLAVCRPCHSFIESHPLVALEKGWRVPQALSPAQESVVWRQQRLWLDDFGGFERQEERDVG</sequence>